<feature type="compositionally biased region" description="Basic and acidic residues" evidence="1">
    <location>
        <begin position="137"/>
        <end position="147"/>
    </location>
</feature>
<dbReference type="EMBL" id="CADCTQ010000621">
    <property type="protein sequence ID" value="CAA9330898.1"/>
    <property type="molecule type" value="Genomic_DNA"/>
</dbReference>
<keyword evidence="2" id="KW-0472">Membrane</keyword>
<gene>
    <name evidence="3" type="ORF">AVDCRST_MAG56-7789</name>
</gene>
<evidence type="ECO:0000313" key="3">
    <source>
        <dbReference type="EMBL" id="CAA9330898.1"/>
    </source>
</evidence>
<keyword evidence="2" id="KW-1133">Transmembrane helix</keyword>
<accession>A0A6J4LFN4</accession>
<evidence type="ECO:0000256" key="1">
    <source>
        <dbReference type="SAM" id="MobiDB-lite"/>
    </source>
</evidence>
<reference evidence="3" key="1">
    <citation type="submission" date="2020-02" db="EMBL/GenBank/DDBJ databases">
        <authorList>
            <person name="Meier V. D."/>
        </authorList>
    </citation>
    <scope>NUCLEOTIDE SEQUENCE</scope>
    <source>
        <strain evidence="3">AVDCRST_MAG56</strain>
    </source>
</reference>
<name>A0A6J4LFN4_9SPHI</name>
<protein>
    <submittedName>
        <fullName evidence="3">Uncharacterized protein</fullName>
    </submittedName>
</protein>
<keyword evidence="2" id="KW-0812">Transmembrane</keyword>
<sequence>MSKAQQPIDKLFARKLDELEGTPSPQAWNRLESRLGQKKTRKGGMIWLSYAAAAAVVLLLGALWVIFSSETPSSQPGIAARETTKGTTAHPKANPPKAETPRPSATQPAAENLAQAPAPQPEEAPAAPATAMPPAAEKTETKTERLAHAGSPRGRQPVVTTPDEQPVRRPEAPAPLPAPEEQMARNPVRTAEPARELPTPEEQTLVVVVQLPADTGAPKTAFAGEAVAEEEELAEAEATPRTRTGRLLQGLKKAKRGEFRELGLTPDHLLARFRDKADKAAED</sequence>
<feature type="region of interest" description="Disordered" evidence="1">
    <location>
        <begin position="71"/>
        <end position="202"/>
    </location>
</feature>
<organism evidence="3">
    <name type="scientific">uncultured Cytophagales bacterium</name>
    <dbReference type="NCBI Taxonomy" id="158755"/>
    <lineage>
        <taxon>Bacteria</taxon>
        <taxon>Pseudomonadati</taxon>
        <taxon>Bacteroidota</taxon>
        <taxon>Sphingobacteriia</taxon>
        <taxon>Sphingobacteriales</taxon>
        <taxon>environmental samples</taxon>
    </lineage>
</organism>
<dbReference type="AlphaFoldDB" id="A0A6J4LFN4"/>
<proteinExistence type="predicted"/>
<feature type="transmembrane region" description="Helical" evidence="2">
    <location>
        <begin position="44"/>
        <end position="67"/>
    </location>
</feature>
<feature type="compositionally biased region" description="Low complexity" evidence="1">
    <location>
        <begin position="107"/>
        <end position="136"/>
    </location>
</feature>
<evidence type="ECO:0000256" key="2">
    <source>
        <dbReference type="SAM" id="Phobius"/>
    </source>
</evidence>